<accession>A0A2T4UNV8</accession>
<name>A0A2T4UNV8_9MICO</name>
<dbReference type="AlphaFoldDB" id="A0A2T4UNV8"/>
<proteinExistence type="predicted"/>
<organism evidence="1 2">
    <name type="scientific">Rathayibacter caricis DSM 15933</name>
    <dbReference type="NCBI Taxonomy" id="1328867"/>
    <lineage>
        <taxon>Bacteria</taxon>
        <taxon>Bacillati</taxon>
        <taxon>Actinomycetota</taxon>
        <taxon>Actinomycetes</taxon>
        <taxon>Micrococcales</taxon>
        <taxon>Microbacteriaceae</taxon>
        <taxon>Rathayibacter</taxon>
    </lineage>
</organism>
<dbReference type="RefSeq" id="WP_107576024.1">
    <property type="nucleotide sequence ID" value="NZ_PZPL01000002.1"/>
</dbReference>
<protein>
    <submittedName>
        <fullName evidence="1">Uncharacterized protein</fullName>
    </submittedName>
</protein>
<keyword evidence="2" id="KW-1185">Reference proteome</keyword>
<evidence type="ECO:0000313" key="2">
    <source>
        <dbReference type="Proteomes" id="UP000241085"/>
    </source>
</evidence>
<gene>
    <name evidence="1" type="ORF">C1I63_18420</name>
</gene>
<dbReference type="Proteomes" id="UP000241085">
    <property type="component" value="Unassembled WGS sequence"/>
</dbReference>
<reference evidence="1 2" key="1">
    <citation type="submission" date="2018-03" db="EMBL/GenBank/DDBJ databases">
        <title>Bacteriophage NCPPB3778 and a type I-E CRISPR drive the evolution of the US Biological Select Agent, Rathayibacter toxicus.</title>
        <authorList>
            <person name="Davis E.W.II."/>
            <person name="Tabima J.F."/>
            <person name="Weisberg A.J."/>
            <person name="Dantas Lopes L."/>
            <person name="Wiseman M.S."/>
            <person name="Wiseman M.S."/>
            <person name="Pupko T."/>
            <person name="Belcher M.S."/>
            <person name="Sechler A.J."/>
            <person name="Tancos M.A."/>
            <person name="Schroeder B.K."/>
            <person name="Murray T.D."/>
            <person name="Luster D.G."/>
            <person name="Schneider W.L."/>
            <person name="Rogers E."/>
            <person name="Andreote F.D."/>
            <person name="Grunwald N.J."/>
            <person name="Putnam M.L."/>
            <person name="Chang J.H."/>
        </authorList>
    </citation>
    <scope>NUCLEOTIDE SEQUENCE [LARGE SCALE GENOMIC DNA]</scope>
    <source>
        <strain evidence="1 2">DSM 15933</strain>
    </source>
</reference>
<sequence>MTSAHPDDELRAWAAGDKGREAATELLIRTGLANADEPWILHDTGWGVYAVDYGRALHGRTGLTSADLAILTLAAALVEGTHISIRHVTQQLDYEHARHALTAIAHAAGYHQPTRTIDNTGPMPRIVQRPPLIAWDEEPD</sequence>
<dbReference type="EMBL" id="PZPL01000002">
    <property type="protein sequence ID" value="PTL71216.1"/>
    <property type="molecule type" value="Genomic_DNA"/>
</dbReference>
<evidence type="ECO:0000313" key="1">
    <source>
        <dbReference type="EMBL" id="PTL71216.1"/>
    </source>
</evidence>
<comment type="caution">
    <text evidence="1">The sequence shown here is derived from an EMBL/GenBank/DDBJ whole genome shotgun (WGS) entry which is preliminary data.</text>
</comment>